<comment type="caution">
    <text evidence="1">The sequence shown here is derived from an EMBL/GenBank/DDBJ whole genome shotgun (WGS) entry which is preliminary data.</text>
</comment>
<reference evidence="1 2" key="1">
    <citation type="submission" date="2019-01" db="EMBL/GenBank/DDBJ databases">
        <title>Lacunisphaera sp. strain TWA-58.</title>
        <authorList>
            <person name="Chen W.-M."/>
        </authorList>
    </citation>
    <scope>NUCLEOTIDE SEQUENCE [LARGE SCALE GENOMIC DNA]</scope>
    <source>
        <strain evidence="1 2">TWA-58</strain>
    </source>
</reference>
<sequence>MNRWNIPAYLEIEISGRDARCIYCQVDFSTSTGGRGVTPSWEHIINDASIITRENIARCCVSCNASKGVKSLGVWIDSAYCKRKGITSETISQVAKNALLKERLS</sequence>
<evidence type="ECO:0000313" key="2">
    <source>
        <dbReference type="Proteomes" id="UP000290218"/>
    </source>
</evidence>
<keyword evidence="1" id="KW-0378">Hydrolase</keyword>
<gene>
    <name evidence="1" type="ORF">ESB00_18675</name>
</gene>
<protein>
    <submittedName>
        <fullName evidence="1">HNH endonuclease</fullName>
    </submittedName>
</protein>
<proteinExistence type="predicted"/>
<keyword evidence="2" id="KW-1185">Reference proteome</keyword>
<dbReference type="GO" id="GO:0004519">
    <property type="term" value="F:endonuclease activity"/>
    <property type="evidence" value="ECO:0007669"/>
    <property type="project" value="UniProtKB-KW"/>
</dbReference>
<dbReference type="Gene3D" id="1.10.30.50">
    <property type="match status" value="1"/>
</dbReference>
<dbReference type="OrthoDB" id="9816185at2"/>
<keyword evidence="1" id="KW-0255">Endonuclease</keyword>
<name>A0A4Q1C5J1_9BACT</name>
<evidence type="ECO:0000313" key="1">
    <source>
        <dbReference type="EMBL" id="RXK53712.1"/>
    </source>
</evidence>
<dbReference type="AlphaFoldDB" id="A0A4Q1C5J1"/>
<organism evidence="1 2">
    <name type="scientific">Oleiharenicola lentus</name>
    <dbReference type="NCBI Taxonomy" id="2508720"/>
    <lineage>
        <taxon>Bacteria</taxon>
        <taxon>Pseudomonadati</taxon>
        <taxon>Verrucomicrobiota</taxon>
        <taxon>Opitutia</taxon>
        <taxon>Opitutales</taxon>
        <taxon>Opitutaceae</taxon>
        <taxon>Oleiharenicola</taxon>
    </lineage>
</organism>
<dbReference type="Proteomes" id="UP000290218">
    <property type="component" value="Unassembled WGS sequence"/>
</dbReference>
<keyword evidence="1" id="KW-0540">Nuclease</keyword>
<dbReference type="EMBL" id="SDHX01000002">
    <property type="protein sequence ID" value="RXK53712.1"/>
    <property type="molecule type" value="Genomic_DNA"/>
</dbReference>
<accession>A0A4Q1C5J1</accession>